<dbReference type="EMBL" id="RJVO01000001">
    <property type="protein sequence ID" value="ROH93293.1"/>
    <property type="molecule type" value="Genomic_DNA"/>
</dbReference>
<comment type="caution">
    <text evidence="1">The sequence shown here is derived from an EMBL/GenBank/DDBJ whole genome shotgun (WGS) entry which is preliminary data.</text>
</comment>
<protein>
    <submittedName>
        <fullName evidence="1">Uncharacterized protein</fullName>
    </submittedName>
</protein>
<evidence type="ECO:0000313" key="1">
    <source>
        <dbReference type="EMBL" id="ROH93293.1"/>
    </source>
</evidence>
<keyword evidence="2" id="KW-1185">Reference proteome</keyword>
<proteinExistence type="predicted"/>
<sequence length="70" mass="7710">MNSPRAKSAVRSGRLAARRAFVVQLDEDMPARLTEPVSGRVENIATGEQSLFDSLDDLESFMRRSLANGD</sequence>
<dbReference type="AlphaFoldDB" id="A0A3N0VKJ5"/>
<dbReference type="Proteomes" id="UP000282106">
    <property type="component" value="Unassembled WGS sequence"/>
</dbReference>
<organism evidence="1 2">
    <name type="scientific">Stagnimonas aquatica</name>
    <dbReference type="NCBI Taxonomy" id="2689987"/>
    <lineage>
        <taxon>Bacteria</taxon>
        <taxon>Pseudomonadati</taxon>
        <taxon>Pseudomonadota</taxon>
        <taxon>Gammaproteobacteria</taxon>
        <taxon>Nevskiales</taxon>
        <taxon>Nevskiaceae</taxon>
        <taxon>Stagnimonas</taxon>
    </lineage>
</organism>
<evidence type="ECO:0000313" key="2">
    <source>
        <dbReference type="Proteomes" id="UP000282106"/>
    </source>
</evidence>
<accession>A0A3N0VKJ5</accession>
<dbReference type="RefSeq" id="WP_123210148.1">
    <property type="nucleotide sequence ID" value="NZ_RJVO01000001.1"/>
</dbReference>
<reference evidence="1 2" key="1">
    <citation type="submission" date="2018-10" db="EMBL/GenBank/DDBJ databases">
        <authorList>
            <person name="Chen W.-M."/>
        </authorList>
    </citation>
    <scope>NUCLEOTIDE SEQUENCE [LARGE SCALE GENOMIC DNA]</scope>
    <source>
        <strain evidence="1 2">THS-13</strain>
    </source>
</reference>
<gene>
    <name evidence="1" type="ORF">ED208_01860</name>
</gene>
<name>A0A3N0VKJ5_9GAMM</name>
<dbReference type="InParanoid" id="A0A3N0VKJ5"/>